<gene>
    <name evidence="7" type="ORF">CCAM_LOCUS23988</name>
</gene>
<proteinExistence type="predicted"/>
<keyword evidence="3" id="KW-0862">Zinc</keyword>
<dbReference type="PANTHER" id="PTHR46977">
    <property type="entry name" value="PROTEIN FREE1"/>
    <property type="match status" value="1"/>
</dbReference>
<dbReference type="GO" id="GO:0070676">
    <property type="term" value="P:intralumenal vesicle formation"/>
    <property type="evidence" value="ECO:0007669"/>
    <property type="project" value="TreeGrafter"/>
</dbReference>
<dbReference type="PROSITE" id="PS50178">
    <property type="entry name" value="ZF_FYVE"/>
    <property type="match status" value="1"/>
</dbReference>
<dbReference type="AlphaFoldDB" id="A0A484M0A1"/>
<evidence type="ECO:0000313" key="7">
    <source>
        <dbReference type="EMBL" id="VFQ82212.1"/>
    </source>
</evidence>
<dbReference type="GO" id="GO:0008270">
    <property type="term" value="F:zinc ion binding"/>
    <property type="evidence" value="ECO:0007669"/>
    <property type="project" value="UniProtKB-KW"/>
</dbReference>
<evidence type="ECO:0000256" key="1">
    <source>
        <dbReference type="ARBA" id="ARBA00022723"/>
    </source>
</evidence>
<dbReference type="Proteomes" id="UP000595140">
    <property type="component" value="Unassembled WGS sequence"/>
</dbReference>
<evidence type="ECO:0000256" key="2">
    <source>
        <dbReference type="ARBA" id="ARBA00022771"/>
    </source>
</evidence>
<dbReference type="OrthoDB" id="660555at2759"/>
<name>A0A484M0A1_9ASTE</name>
<dbReference type="GO" id="GO:0000813">
    <property type="term" value="C:ESCRT I complex"/>
    <property type="evidence" value="ECO:0007669"/>
    <property type="project" value="TreeGrafter"/>
</dbReference>
<dbReference type="InterPro" id="IPR045893">
    <property type="entry name" value="FREE1"/>
</dbReference>
<dbReference type="InterPro" id="IPR000306">
    <property type="entry name" value="Znf_FYVE"/>
</dbReference>
<dbReference type="GO" id="GO:0036258">
    <property type="term" value="P:multivesicular body assembly"/>
    <property type="evidence" value="ECO:0007669"/>
    <property type="project" value="InterPro"/>
</dbReference>
<feature type="compositionally biased region" description="Polar residues" evidence="5">
    <location>
        <begin position="66"/>
        <end position="85"/>
    </location>
</feature>
<keyword evidence="8" id="KW-1185">Reference proteome</keyword>
<protein>
    <recommendedName>
        <fullName evidence="6">FYVE-type domain-containing protein</fullName>
    </recommendedName>
</protein>
<dbReference type="InterPro" id="IPR017455">
    <property type="entry name" value="Znf_FYVE-rel"/>
</dbReference>
<dbReference type="GO" id="GO:0031902">
    <property type="term" value="C:late endosome membrane"/>
    <property type="evidence" value="ECO:0007669"/>
    <property type="project" value="TreeGrafter"/>
</dbReference>
<dbReference type="FunFam" id="3.30.40.10:FF:000312">
    <property type="entry name" value="Zinc finger, FYVE-type, endofin"/>
    <property type="match status" value="1"/>
</dbReference>
<sequence length="552" mass="60949">MQGGDLGGAFYDPKYHLSHFQNPTPTSAPADPQYAAVPQASAPPVSSGYVSSDYSSYNSFDYPPYHQNSDNVSNQPFLYPNTQQPPAYYGFDQNQNQNQSHSSYDYSAAAPNFSLQTPNSENVSNQLPPYQNTQQPKDHLAAGITYNHQNPNYKSDPFSSAPYLWSSHESSGGPVFGNAVESNVSFGCYGGLNDGGAYKYNGGKVDSYGGSGGRSEPPSQVLFDDYGRPINIPGGRGQNGSRSFPKMVKAVPKAVDHEDANSGVLKFRVKLLSEGYGQTDKDVLCQIGLDGIQILEPATYQILKIYPLENVERWEVLDSYIFAFWAKSSVGIDPTRIRLKSNSYTTNNILDAVTAASIQVKEMAECSRPSDLIKGGSEQLAEKKKSFADWMRLMKPPNVEKDHWVPDESVTKCTNCMNDFNAFVRRHHCRNCGDIFCDKCTQGRIALTADENAQPVRVCDQCMAEVTQRLSTVNETTQRISGLQSHDDLARKLQEEMSKNRKATGRSSEESRRMKEVACPICTVHLQVQVPATGSETVECSVCQHHFLVSAH</sequence>
<dbReference type="PANTHER" id="PTHR46977:SF4">
    <property type="entry name" value="PROTEIN FREE1-LIKE"/>
    <property type="match status" value="1"/>
</dbReference>
<evidence type="ECO:0000259" key="6">
    <source>
        <dbReference type="PROSITE" id="PS50178"/>
    </source>
</evidence>
<dbReference type="GO" id="GO:0043130">
    <property type="term" value="F:ubiquitin binding"/>
    <property type="evidence" value="ECO:0007669"/>
    <property type="project" value="InterPro"/>
</dbReference>
<feature type="compositionally biased region" description="Low complexity" evidence="5">
    <location>
        <begin position="32"/>
        <end position="65"/>
    </location>
</feature>
<organism evidence="7 8">
    <name type="scientific">Cuscuta campestris</name>
    <dbReference type="NCBI Taxonomy" id="132261"/>
    <lineage>
        <taxon>Eukaryota</taxon>
        <taxon>Viridiplantae</taxon>
        <taxon>Streptophyta</taxon>
        <taxon>Embryophyta</taxon>
        <taxon>Tracheophyta</taxon>
        <taxon>Spermatophyta</taxon>
        <taxon>Magnoliopsida</taxon>
        <taxon>eudicotyledons</taxon>
        <taxon>Gunneridae</taxon>
        <taxon>Pentapetalae</taxon>
        <taxon>asterids</taxon>
        <taxon>lamiids</taxon>
        <taxon>Solanales</taxon>
        <taxon>Convolvulaceae</taxon>
        <taxon>Cuscuteae</taxon>
        <taxon>Cuscuta</taxon>
        <taxon>Cuscuta subgen. Grammica</taxon>
        <taxon>Cuscuta sect. Cleistogrammica</taxon>
    </lineage>
</organism>
<dbReference type="InterPro" id="IPR013083">
    <property type="entry name" value="Znf_RING/FYVE/PHD"/>
</dbReference>
<reference evidence="7 8" key="1">
    <citation type="submission" date="2018-04" db="EMBL/GenBank/DDBJ databases">
        <authorList>
            <person name="Vogel A."/>
        </authorList>
    </citation>
    <scope>NUCLEOTIDE SEQUENCE [LARGE SCALE GENOMIC DNA]</scope>
</reference>
<accession>A0A484M0A1</accession>
<feature type="region of interest" description="Disordered" evidence="5">
    <location>
        <begin position="12"/>
        <end position="105"/>
    </location>
</feature>
<evidence type="ECO:0000313" key="8">
    <source>
        <dbReference type="Proteomes" id="UP000595140"/>
    </source>
</evidence>
<dbReference type="SUPFAM" id="SSF57903">
    <property type="entry name" value="FYVE/PHD zinc finger"/>
    <property type="match status" value="1"/>
</dbReference>
<dbReference type="InterPro" id="IPR011011">
    <property type="entry name" value="Znf_FYVE_PHD"/>
</dbReference>
<dbReference type="CDD" id="cd15730">
    <property type="entry name" value="FYVE_EEA1"/>
    <property type="match status" value="1"/>
</dbReference>
<dbReference type="Pfam" id="PF01363">
    <property type="entry name" value="FYVE"/>
    <property type="match status" value="1"/>
</dbReference>
<dbReference type="SMART" id="SM00064">
    <property type="entry name" value="FYVE"/>
    <property type="match status" value="1"/>
</dbReference>
<keyword evidence="1" id="KW-0479">Metal-binding</keyword>
<keyword evidence="2 4" id="KW-0863">Zinc-finger</keyword>
<feature type="domain" description="FYVE-type" evidence="6">
    <location>
        <begin position="407"/>
        <end position="467"/>
    </location>
</feature>
<evidence type="ECO:0000256" key="5">
    <source>
        <dbReference type="SAM" id="MobiDB-lite"/>
    </source>
</evidence>
<evidence type="ECO:0000256" key="4">
    <source>
        <dbReference type="PROSITE-ProRule" id="PRU00091"/>
    </source>
</evidence>
<dbReference type="EMBL" id="OOIL02002347">
    <property type="protein sequence ID" value="VFQ82212.1"/>
    <property type="molecule type" value="Genomic_DNA"/>
</dbReference>
<dbReference type="Gene3D" id="3.30.40.10">
    <property type="entry name" value="Zinc/RING finger domain, C3HC4 (zinc finger)"/>
    <property type="match status" value="1"/>
</dbReference>
<evidence type="ECO:0000256" key="3">
    <source>
        <dbReference type="ARBA" id="ARBA00022833"/>
    </source>
</evidence>